<sequence>LRSSYPQERCLRESKEALDYDRMMNPDTYSLDNYEDAGLAARKAIVAKAESDTLRTATTETLEEILSMARANAVQYLLSSFAPSVRTAWGSNTSPSLLWTAILERHEVDNNVNDPTTLIAKINELKYSSSLGAHALFATLASLVKQCQRAMIPPDLASMTSQQVHDFYCEQFHSIYLCNAFVEESTIWKSLCKMQMQAKNAGKLCSLADLQRIITEIIQVNLKHHQMLDQHGSADSTTRLQHIAAPAYPSSAPCISAISLHAFYGSIPHQPPLIKTTSTIQCYLGLPKSHFQHRSHNRDTFTAPVVYDNHCFLNQAASQLYFLSPSAAVFVCVSFSSSSLSEHKMNSSVGISWHIPSPSDNDSDEPLAPPPLGKAESSGDEDRAFEENEGSFYHPTVQHMQPLVAKAFRQHVYDKSNNYHITPIKPPKTHYRIRAPRAPWAQDNTRTSPQDTAEEFFDPTAPPVAKLADAWRAGLVPTHDHFAFHVGLVDSSFSLKVSYDESSAPTVYKSDSCPQLSHDWIIDWGVTASCTPHKSYFRLSKFRSCSMTLTVGDGGQLPILGYGPVDLTVLSRNITKGPDHHSEPHFLSLPFGLYCPNLKFNLLSVRHAVSSGYQVKFDHPEHCLFILDKAYYFRAAVNILGLYSFSATGVPPGSPLPPPQPSRRLLISLLTSKPLMRS</sequence>
<dbReference type="VEuPathDB" id="FungiDB:H257_05521"/>
<evidence type="ECO:0000313" key="2">
    <source>
        <dbReference type="EMBL" id="RHZ29902.1"/>
    </source>
</evidence>
<dbReference type="AlphaFoldDB" id="A0A3R7CLN8"/>
<evidence type="ECO:0000313" key="3">
    <source>
        <dbReference type="Proteomes" id="UP000285430"/>
    </source>
</evidence>
<gene>
    <name evidence="2" type="ORF">DYB37_011635</name>
</gene>
<reference evidence="2 3" key="1">
    <citation type="submission" date="2018-08" db="EMBL/GenBank/DDBJ databases">
        <title>Aphanomyces genome sequencing and annotation.</title>
        <authorList>
            <person name="Minardi D."/>
            <person name="Oidtmann B."/>
            <person name="Van Der Giezen M."/>
            <person name="Studholme D.J."/>
        </authorList>
    </citation>
    <scope>NUCLEOTIDE SEQUENCE [LARGE SCALE GENOMIC DNA]</scope>
    <source>
        <strain evidence="2 3">Da</strain>
    </source>
</reference>
<proteinExistence type="predicted"/>
<dbReference type="VEuPathDB" id="FungiDB:H257_16275"/>
<feature type="non-terminal residue" evidence="2">
    <location>
        <position position="1"/>
    </location>
</feature>
<evidence type="ECO:0000256" key="1">
    <source>
        <dbReference type="SAM" id="MobiDB-lite"/>
    </source>
</evidence>
<accession>A0A3R7CLN8</accession>
<comment type="caution">
    <text evidence="2">The sequence shown here is derived from an EMBL/GenBank/DDBJ whole genome shotgun (WGS) entry which is preliminary data.</text>
</comment>
<protein>
    <submittedName>
        <fullName evidence="2">Uncharacterized protein</fullName>
    </submittedName>
</protein>
<dbReference type="EMBL" id="QUTH01001611">
    <property type="protein sequence ID" value="RHZ29902.1"/>
    <property type="molecule type" value="Genomic_DNA"/>
</dbReference>
<dbReference type="Proteomes" id="UP000285430">
    <property type="component" value="Unassembled WGS sequence"/>
</dbReference>
<name>A0A3R7CLN8_APHAT</name>
<feature type="region of interest" description="Disordered" evidence="1">
    <location>
        <begin position="355"/>
        <end position="385"/>
    </location>
</feature>
<organism evidence="2 3">
    <name type="scientific">Aphanomyces astaci</name>
    <name type="common">Crayfish plague agent</name>
    <dbReference type="NCBI Taxonomy" id="112090"/>
    <lineage>
        <taxon>Eukaryota</taxon>
        <taxon>Sar</taxon>
        <taxon>Stramenopiles</taxon>
        <taxon>Oomycota</taxon>
        <taxon>Saprolegniomycetes</taxon>
        <taxon>Saprolegniales</taxon>
        <taxon>Verrucalvaceae</taxon>
        <taxon>Aphanomyces</taxon>
    </lineage>
</organism>